<evidence type="ECO:0000256" key="2">
    <source>
        <dbReference type="SAM" id="SignalP"/>
    </source>
</evidence>
<reference evidence="4" key="1">
    <citation type="journal article" date="2009" name="Environ. Microbiol.">
        <title>The genome of Polaromonas naphthalenivorans strain CJ2, isolated from coal tar-contaminated sediment, reveals physiological and metabolic versatility and evolution through extensive horizontal gene transfer.</title>
        <authorList>
            <person name="Yagi J.M."/>
            <person name="Sims D."/>
            <person name="Brettin T."/>
            <person name="Bruce D."/>
            <person name="Madsen E.L."/>
        </authorList>
    </citation>
    <scope>NUCLEOTIDE SEQUENCE [LARGE SCALE GENOMIC DNA]</scope>
    <source>
        <strain evidence="4">CJ2</strain>
    </source>
</reference>
<feature type="chain" id="PRO_5002639333" evidence="2">
    <location>
        <begin position="33"/>
        <end position="188"/>
    </location>
</feature>
<dbReference type="PROSITE" id="PS50005">
    <property type="entry name" value="TPR"/>
    <property type="match status" value="1"/>
</dbReference>
<dbReference type="Pfam" id="PF13432">
    <property type="entry name" value="TPR_16"/>
    <property type="match status" value="1"/>
</dbReference>
<name>A1VRB5_POLNA</name>
<dbReference type="Pfam" id="PF13414">
    <property type="entry name" value="TPR_11"/>
    <property type="match status" value="1"/>
</dbReference>
<dbReference type="RefSeq" id="WP_011802269.1">
    <property type="nucleotide sequence ID" value="NC_008781.1"/>
</dbReference>
<dbReference type="SUPFAM" id="SSF48452">
    <property type="entry name" value="TPR-like"/>
    <property type="match status" value="1"/>
</dbReference>
<proteinExistence type="predicted"/>
<dbReference type="Proteomes" id="UP000000644">
    <property type="component" value="Chromosome"/>
</dbReference>
<dbReference type="AlphaFoldDB" id="A1VRB5"/>
<evidence type="ECO:0000256" key="1">
    <source>
        <dbReference type="PROSITE-ProRule" id="PRU00339"/>
    </source>
</evidence>
<gene>
    <name evidence="3" type="ordered locus">Pnap_2894</name>
</gene>
<feature type="repeat" description="TPR" evidence="1">
    <location>
        <begin position="99"/>
        <end position="132"/>
    </location>
</feature>
<dbReference type="OrthoDB" id="5294075at2"/>
<dbReference type="SMART" id="SM00028">
    <property type="entry name" value="TPR"/>
    <property type="match status" value="2"/>
</dbReference>
<accession>A1VRB5</accession>
<sequence>MPTRAFFSRKPPAFALGSWLLLALLVAPAAQADEYTDVNRLISSKQFPQALASADKYLAAKPRDPQMRFLKGVIQTETAKTGEAIATFTQITADYPELPEPYNNLAVLYASQSQFDKARETLEMAVRLNPRYATAHENLGDIYARLASQSYSRAQQLNAGNAGLSPKLALISQLLAPAAKAATPAKAP</sequence>
<keyword evidence="2" id="KW-0732">Signal</keyword>
<dbReference type="HOGENOM" id="CLU_068849_1_0_4"/>
<protein>
    <submittedName>
        <fullName evidence="3">TPR repeat-containing protein</fullName>
    </submittedName>
</protein>
<dbReference type="KEGG" id="pna:Pnap_2894"/>
<dbReference type="PANTHER" id="PTHR12558">
    <property type="entry name" value="CELL DIVISION CYCLE 16,23,27"/>
    <property type="match status" value="1"/>
</dbReference>
<dbReference type="Gene3D" id="1.25.40.10">
    <property type="entry name" value="Tetratricopeptide repeat domain"/>
    <property type="match status" value="1"/>
</dbReference>
<dbReference type="eggNOG" id="COG0457">
    <property type="taxonomic scope" value="Bacteria"/>
</dbReference>
<keyword evidence="1" id="KW-0802">TPR repeat</keyword>
<evidence type="ECO:0000313" key="3">
    <source>
        <dbReference type="EMBL" id="ABM38193.1"/>
    </source>
</evidence>
<dbReference type="EMBL" id="CP000529">
    <property type="protein sequence ID" value="ABM38193.1"/>
    <property type="molecule type" value="Genomic_DNA"/>
</dbReference>
<feature type="signal peptide" evidence="2">
    <location>
        <begin position="1"/>
        <end position="32"/>
    </location>
</feature>
<dbReference type="STRING" id="365044.Pnap_2894"/>
<dbReference type="InterPro" id="IPR011990">
    <property type="entry name" value="TPR-like_helical_dom_sf"/>
</dbReference>
<evidence type="ECO:0000313" key="4">
    <source>
        <dbReference type="Proteomes" id="UP000000644"/>
    </source>
</evidence>
<keyword evidence="4" id="KW-1185">Reference proteome</keyword>
<dbReference type="PANTHER" id="PTHR12558:SF13">
    <property type="entry name" value="CELL DIVISION CYCLE PROTEIN 27 HOMOLOG"/>
    <property type="match status" value="1"/>
</dbReference>
<organism evidence="3 4">
    <name type="scientific">Polaromonas naphthalenivorans (strain CJ2)</name>
    <dbReference type="NCBI Taxonomy" id="365044"/>
    <lineage>
        <taxon>Bacteria</taxon>
        <taxon>Pseudomonadati</taxon>
        <taxon>Pseudomonadota</taxon>
        <taxon>Betaproteobacteria</taxon>
        <taxon>Burkholderiales</taxon>
        <taxon>Comamonadaceae</taxon>
        <taxon>Polaromonas</taxon>
    </lineage>
</organism>
<dbReference type="InterPro" id="IPR019734">
    <property type="entry name" value="TPR_rpt"/>
</dbReference>